<proteinExistence type="predicted"/>
<keyword evidence="2" id="KW-1185">Reference proteome</keyword>
<accession>A0ACD3SKW7</accession>
<gene>
    <name evidence="1" type="ORF">MW7_017410</name>
</gene>
<protein>
    <submittedName>
        <fullName evidence="1">Uncharacterized protein</fullName>
    </submittedName>
</protein>
<dbReference type="EMBL" id="AKCV02000026">
    <property type="protein sequence ID" value="TMS56840.1"/>
    <property type="molecule type" value="Genomic_DNA"/>
</dbReference>
<dbReference type="Proteomes" id="UP000004277">
    <property type="component" value="Unassembled WGS sequence"/>
</dbReference>
<evidence type="ECO:0000313" key="1">
    <source>
        <dbReference type="EMBL" id="TMS56840.1"/>
    </source>
</evidence>
<comment type="caution">
    <text evidence="1">The sequence shown here is derived from an EMBL/GenBank/DDBJ whole genome shotgun (WGS) entry which is preliminary data.</text>
</comment>
<organism evidence="1 2">
    <name type="scientific">Imbroritus primus</name>
    <dbReference type="NCBI Taxonomy" id="3058603"/>
    <lineage>
        <taxon>Bacteria</taxon>
        <taxon>Pseudomonadati</taxon>
        <taxon>Pseudomonadota</taxon>
        <taxon>Betaproteobacteria</taxon>
        <taxon>Burkholderiales</taxon>
        <taxon>Burkholderiaceae</taxon>
        <taxon>Imbroritus</taxon>
    </lineage>
</organism>
<reference evidence="1" key="1">
    <citation type="submission" date="2019-05" db="EMBL/GenBank/DDBJ databases">
        <title>Revised genome assembly of Burkholderiaceae (previously Ralstonia) sp. PBA.</title>
        <authorList>
            <person name="Gan H.M."/>
        </authorList>
    </citation>
    <scope>NUCLEOTIDE SEQUENCE</scope>
    <source>
        <strain evidence="1">PBA</strain>
    </source>
</reference>
<evidence type="ECO:0000313" key="2">
    <source>
        <dbReference type="Proteomes" id="UP000004277"/>
    </source>
</evidence>
<name>A0ACD3SKW7_9BURK</name>
<sequence>MLQEAYIHSVEHLIAACRQPAGSAPSTGLNSTMLFHLLSGGHTEVIRACRTQPDLQASISRLDPESRTDLLAAQAPDGSHALTQMIRASHWATLREYALLLRAHASDKRVLQDILGRNDLPGLLDEIVALGHAPAVPALGEFWSLLGLTRRELLPLLPMPHPSAQTIMQVAQQMPGNAAARKAIAMLGQFGLLETRIFLPR</sequence>